<keyword evidence="1" id="KW-1133">Transmembrane helix</keyword>
<evidence type="ECO:0000256" key="1">
    <source>
        <dbReference type="SAM" id="Phobius"/>
    </source>
</evidence>
<dbReference type="Proteomes" id="UP001629230">
    <property type="component" value="Unassembled WGS sequence"/>
</dbReference>
<accession>A0ABW9B6Q5</accession>
<dbReference type="RefSeq" id="WP_408182782.1">
    <property type="nucleotide sequence ID" value="NZ_JAQQEZ010000075.1"/>
</dbReference>
<evidence type="ECO:0000313" key="3">
    <source>
        <dbReference type="Proteomes" id="UP001629230"/>
    </source>
</evidence>
<evidence type="ECO:0000313" key="2">
    <source>
        <dbReference type="EMBL" id="MFM0007955.1"/>
    </source>
</evidence>
<protein>
    <recommendedName>
        <fullName evidence="4">DUF1440 domain-containing protein</fullName>
    </recommendedName>
</protein>
<keyword evidence="1" id="KW-0472">Membrane</keyword>
<keyword evidence="3" id="KW-1185">Reference proteome</keyword>
<evidence type="ECO:0008006" key="4">
    <source>
        <dbReference type="Google" id="ProtNLM"/>
    </source>
</evidence>
<feature type="transmembrane region" description="Helical" evidence="1">
    <location>
        <begin position="83"/>
        <end position="108"/>
    </location>
</feature>
<gene>
    <name evidence="2" type="ORF">PQR57_44410</name>
</gene>
<comment type="caution">
    <text evidence="2">The sequence shown here is derived from an EMBL/GenBank/DDBJ whole genome shotgun (WGS) entry which is preliminary data.</text>
</comment>
<feature type="transmembrane region" description="Helical" evidence="1">
    <location>
        <begin position="120"/>
        <end position="140"/>
    </location>
</feature>
<organism evidence="2 3">
    <name type="scientific">Paraburkholderia dipogonis</name>
    <dbReference type="NCBI Taxonomy" id="1211383"/>
    <lineage>
        <taxon>Bacteria</taxon>
        <taxon>Pseudomonadati</taxon>
        <taxon>Pseudomonadota</taxon>
        <taxon>Betaproteobacteria</taxon>
        <taxon>Burkholderiales</taxon>
        <taxon>Burkholderiaceae</taxon>
        <taxon>Paraburkholderia</taxon>
    </lineage>
</organism>
<feature type="transmembrane region" description="Helical" evidence="1">
    <location>
        <begin position="28"/>
        <end position="47"/>
    </location>
</feature>
<sequence>MGGNFSVSGTELAGGAAASQPAWPNRAVMIRAGVTGGLIGAVVIWIYEALVWVGAQHMMPLAGIPRNATGLVFGKEVQASLGIWAYVVGTTIHFVFASAWGVLFAAIWPYFSRRGYEATLVALFYAVLAWIAMHVAIMIASDNHPNYYDPAVIIGGFMSHIFFTVPLALTVKRRLQNEGQ</sequence>
<proteinExistence type="predicted"/>
<feature type="transmembrane region" description="Helical" evidence="1">
    <location>
        <begin position="152"/>
        <end position="171"/>
    </location>
</feature>
<reference evidence="2 3" key="1">
    <citation type="journal article" date="2024" name="Chem. Sci.">
        <title>Discovery of megapolipeptins by genome mining of a Burkholderiales bacteria collection.</title>
        <authorList>
            <person name="Paulo B.S."/>
            <person name="Recchia M.J.J."/>
            <person name="Lee S."/>
            <person name="Fergusson C.H."/>
            <person name="Romanowski S.B."/>
            <person name="Hernandez A."/>
            <person name="Krull N."/>
            <person name="Liu D.Y."/>
            <person name="Cavanagh H."/>
            <person name="Bos A."/>
            <person name="Gray C.A."/>
            <person name="Murphy B.T."/>
            <person name="Linington R.G."/>
            <person name="Eustaquio A.S."/>
        </authorList>
    </citation>
    <scope>NUCLEOTIDE SEQUENCE [LARGE SCALE GENOMIC DNA]</scope>
    <source>
        <strain evidence="2 3">RL17-350-BIC-A</strain>
    </source>
</reference>
<keyword evidence="1" id="KW-0812">Transmembrane</keyword>
<dbReference type="EMBL" id="JAQQEZ010000075">
    <property type="protein sequence ID" value="MFM0007955.1"/>
    <property type="molecule type" value="Genomic_DNA"/>
</dbReference>
<name>A0ABW9B6Q5_9BURK</name>